<accession>A0A7Y6NTJ3</accession>
<proteinExistence type="predicted"/>
<organism evidence="1 2">
    <name type="scientific">Piscinibacter koreensis</name>
    <dbReference type="NCBI Taxonomy" id="2742824"/>
    <lineage>
        <taxon>Bacteria</taxon>
        <taxon>Pseudomonadati</taxon>
        <taxon>Pseudomonadota</taxon>
        <taxon>Betaproteobacteria</taxon>
        <taxon>Burkholderiales</taxon>
        <taxon>Sphaerotilaceae</taxon>
        <taxon>Piscinibacter</taxon>
    </lineage>
</organism>
<keyword evidence="1" id="KW-0675">Receptor</keyword>
<dbReference type="InterPro" id="IPR009218">
    <property type="entry name" value="HD_phosphohydro"/>
</dbReference>
<name>A0A7Y6NTJ3_9BURK</name>
<gene>
    <name evidence="1" type="ORF">HQN59_25435</name>
</gene>
<dbReference type="PANTHER" id="PTHR21174:SF0">
    <property type="entry name" value="HD PHOSPHOHYDROLASE FAMILY PROTEIN-RELATED"/>
    <property type="match status" value="1"/>
</dbReference>
<keyword evidence="2" id="KW-1185">Reference proteome</keyword>
<dbReference type="PANTHER" id="PTHR21174">
    <property type="match status" value="1"/>
</dbReference>
<sequence>MNRDFPAPLAADDARAAWRGAWATFAVPPPPRLLDELETSWSEPNRRYHDLRHLRECLALFSRWQGACEHPGEVALALWFHDAVHDAKSPDNELKSASWAARSLVSAGVAVGAAQRVHDLVIATCHGSQVQGQGRDAELLLDVDLAILGSPPERFTAYDDAIREEYAWVPLVQYRVQRQRVLQGFLARPRIYATKAARELLEAQARLNLAAALRGLAQ</sequence>
<dbReference type="RefSeq" id="WP_176071941.1">
    <property type="nucleotide sequence ID" value="NZ_JABWMJ010000028.1"/>
</dbReference>
<protein>
    <submittedName>
        <fullName evidence="1">N-methyl-D-aspartate receptor NMDAR2C subunit</fullName>
    </submittedName>
</protein>
<dbReference type="SUPFAM" id="SSF109604">
    <property type="entry name" value="HD-domain/PDEase-like"/>
    <property type="match status" value="1"/>
</dbReference>
<evidence type="ECO:0000313" key="1">
    <source>
        <dbReference type="EMBL" id="NUZ09087.1"/>
    </source>
</evidence>
<dbReference type="PIRSF" id="PIRSF035170">
    <property type="entry name" value="HD_phosphohydro"/>
    <property type="match status" value="1"/>
</dbReference>
<dbReference type="EMBL" id="JABWMJ010000028">
    <property type="protein sequence ID" value="NUZ09087.1"/>
    <property type="molecule type" value="Genomic_DNA"/>
</dbReference>
<dbReference type="AlphaFoldDB" id="A0A7Y6NTJ3"/>
<comment type="caution">
    <text evidence="1">The sequence shown here is derived from an EMBL/GenBank/DDBJ whole genome shotgun (WGS) entry which is preliminary data.</text>
</comment>
<reference evidence="1 2" key="1">
    <citation type="submission" date="2020-06" db="EMBL/GenBank/DDBJ databases">
        <title>Schlegella sp. ID0723 isolated from air conditioner.</title>
        <authorList>
            <person name="Kim D.Y."/>
            <person name="Kim D.-U."/>
        </authorList>
    </citation>
    <scope>NUCLEOTIDE SEQUENCE [LARGE SCALE GENOMIC DNA]</scope>
    <source>
        <strain evidence="1 2">ID0723</strain>
    </source>
</reference>
<dbReference type="Proteomes" id="UP000529637">
    <property type="component" value="Unassembled WGS sequence"/>
</dbReference>
<evidence type="ECO:0000313" key="2">
    <source>
        <dbReference type="Proteomes" id="UP000529637"/>
    </source>
</evidence>